<accession>A0ACB7W0Z9</accession>
<protein>
    <submittedName>
        <fullName evidence="1">Uncharacterized protein</fullName>
    </submittedName>
</protein>
<dbReference type="EMBL" id="CM037015">
    <property type="protein sequence ID" value="KAH7681261.1"/>
    <property type="molecule type" value="Genomic_DNA"/>
</dbReference>
<evidence type="ECO:0000313" key="1">
    <source>
        <dbReference type="EMBL" id="KAH7681261.1"/>
    </source>
</evidence>
<evidence type="ECO:0000313" key="2">
    <source>
        <dbReference type="Proteomes" id="UP000827976"/>
    </source>
</evidence>
<proteinExistence type="predicted"/>
<keyword evidence="2" id="KW-1185">Reference proteome</keyword>
<sequence>MNIARINIWRSVPGLSLRDPHSRRERARLSLSQSSCLRRCAYSPPSKSLFYKAFLRLVHTVPKHRRYTVQVMHGERYSEGGHEEQPSEDLFTVQPQEKRKIQTIEDLLREQIEKQEFYSGGDAGNNKPPNHGGGGGFGDWYNSNFSEFRNESIQVILATIGFVFLYLCIVRGYELTRLSLDFIRYLCGGQSSRRLMRAFYTWEEFWNRILGKEKAEITRMTTEEKPAEDDWIE</sequence>
<gene>
    <name evidence="1" type="ORF">IHE45_05G048300</name>
</gene>
<dbReference type="Proteomes" id="UP000827976">
    <property type="component" value="Chromosome 5"/>
</dbReference>
<name>A0ACB7W0Z9_DIOAL</name>
<comment type="caution">
    <text evidence="1">The sequence shown here is derived from an EMBL/GenBank/DDBJ whole genome shotgun (WGS) entry which is preliminary data.</text>
</comment>
<reference evidence="2" key="1">
    <citation type="journal article" date="2022" name="Nat. Commun.">
        <title>Chromosome evolution and the genetic basis of agronomically important traits in greater yam.</title>
        <authorList>
            <person name="Bredeson J.V."/>
            <person name="Lyons J.B."/>
            <person name="Oniyinde I.O."/>
            <person name="Okereke N.R."/>
            <person name="Kolade O."/>
            <person name="Nnabue I."/>
            <person name="Nwadili C.O."/>
            <person name="Hribova E."/>
            <person name="Parker M."/>
            <person name="Nwogha J."/>
            <person name="Shu S."/>
            <person name="Carlson J."/>
            <person name="Kariba R."/>
            <person name="Muthemba S."/>
            <person name="Knop K."/>
            <person name="Barton G.J."/>
            <person name="Sherwood A.V."/>
            <person name="Lopez-Montes A."/>
            <person name="Asiedu R."/>
            <person name="Jamnadass R."/>
            <person name="Muchugi A."/>
            <person name="Goodstein D."/>
            <person name="Egesi C.N."/>
            <person name="Featherston J."/>
            <person name="Asfaw A."/>
            <person name="Simpson G.G."/>
            <person name="Dolezel J."/>
            <person name="Hendre P.S."/>
            <person name="Van Deynze A."/>
            <person name="Kumar P.L."/>
            <person name="Obidiegwu J.E."/>
            <person name="Bhattacharjee R."/>
            <person name="Rokhsar D.S."/>
        </authorList>
    </citation>
    <scope>NUCLEOTIDE SEQUENCE [LARGE SCALE GENOMIC DNA]</scope>
    <source>
        <strain evidence="2">cv. TDa95/00328</strain>
    </source>
</reference>
<organism evidence="1 2">
    <name type="scientific">Dioscorea alata</name>
    <name type="common">Purple yam</name>
    <dbReference type="NCBI Taxonomy" id="55571"/>
    <lineage>
        <taxon>Eukaryota</taxon>
        <taxon>Viridiplantae</taxon>
        <taxon>Streptophyta</taxon>
        <taxon>Embryophyta</taxon>
        <taxon>Tracheophyta</taxon>
        <taxon>Spermatophyta</taxon>
        <taxon>Magnoliopsida</taxon>
        <taxon>Liliopsida</taxon>
        <taxon>Dioscoreales</taxon>
        <taxon>Dioscoreaceae</taxon>
        <taxon>Dioscorea</taxon>
    </lineage>
</organism>